<accession>A0A173GBV3</accession>
<proteinExistence type="predicted"/>
<reference evidence="2" key="1">
    <citation type="submission" date="2016-04" db="EMBL/GenBank/DDBJ databases">
        <authorList>
            <person name="Adebesin M.O."/>
            <person name="Ahama K."/>
            <person name="Alekasir E.M."/>
            <person name="Ali S."/>
            <person name="Aligholizadeh E."/>
            <person name="Allison J.M."/>
            <person name="Alzaher A."/>
            <person name="Andaya C.D."/>
            <person name="Asfaw S."/>
            <person name="Bansal N."/>
            <person name="Beauchard M.A."/>
            <person name="Betancourt K.A."/>
            <person name="Bhatia B."/>
            <person name="Boretti N.A."/>
            <person name="Brondi J.N."/>
            <person name="Byrd C.E."/>
            <person name="Cao A."/>
            <person name="Cardosa E.A."/>
            <person name="Carter A."/>
            <person name="Chen S."/>
            <person name="Chen Y."/>
            <person name="Clara V.K."/>
            <person name="Cobuzzi M."/>
            <person name="Conn O.L."/>
            <person name="Crosby I.A."/>
            <person name="Daly S.B."/>
            <person name="Depaz I.X."/>
            <person name="Dhaurali S."/>
            <person name="Dowdy K.M."/>
            <person name="Edokobi N.B."/>
            <person name="Ekanayake A.B."/>
            <person name="Ekekwe S.O."/>
            <person name="Emond M.A."/>
            <person name="Endres L."/>
            <person name="Eng S."/>
            <person name="Felkoski S.A."/>
            <person name="Gant C.D."/>
            <person name="Gaskin B."/>
            <person name="Gondal S."/>
            <person name="Gutmann J."/>
            <person name="Ha T.-A."/>
            <person name="Habteyes H."/>
            <person name="Hariri O."/>
            <person name="Healey R.M."/>
            <person name="Heins J.L."/>
            <person name="Henderson A.L."/>
            <person name="Hernandez F.M."/>
            <person name="Hoang P.T."/>
            <person name="Hope K.T."/>
            <person name="Husna A."/>
            <person name="Hussain A."/>
            <person name="Imani O."/>
            <person name="Jackson N.L."/>
            <person name="Jacob V.M."/>
            <person name="Kang C."/>
            <person name="Kantov R.M."/>
            <person name="Kavuru S."/>
            <person name="Kerr M.S."/>
            <person name="Khan O.A."/>
            <person name="Khan T.M."/>
            <person name="King T."/>
            <person name="Kulkarni R."/>
            <person name="Li A."/>
            <person name="Maczka C."/>
            <person name="Maisonet E."/>
            <person name="Majethia P.M."/>
            <person name="Malik D.A."/>
            <person name="Mariam A."/>
            <person name="Marquess E.B."/>
            <person name="Mattison J."/>
            <person name="Mcdonald N."/>
            <person name="Mehr S."/>
            <person name="Mengers S.R."/>
            <person name="Michaels D.P."/>
            <person name="Mondal S."/>
            <person name="Monney D.B."/>
            <person name="Nakhleh S.I."/>
            <person name="Ndubuizu N.C."/>
            <person name="Nguyen A.H."/>
            <person name="Nguyen K.M."/>
            <person name="Nguyen M.T."/>
            <person name="Nicholas M.L."/>
            <person name="Nimalan J.P."/>
            <person name="O'Connell R.A."/>
            <person name="Odoi E."/>
            <person name="Ojo L."/>
            <person name="Okoye A.E."/>
            <person name="Olateru-Olagbegi O."/>
            <person name="Osei K.V."/>
            <person name="Osei-Tutu A."/>
            <person name="Palilla A.M."/>
            <person name="Pancholi S."/>
            <person name="Park J.H."/>
            <person name="Patel K."/>
            <person name="Patel P."/>
            <person name="Pennington E."/>
            <person name="Peterson R.E."/>
            <person name="Pon J."/>
            <person name="Pourkarim H."/>
            <person name="Reed M.L."/>
            <person name="Rottman V."/>
            <person name="Salazar J."/>
            <person name="Samet S."/>
            <person name="Sendze O."/>
            <person name="Stelmack M.A."/>
            <person name="Stinnett R."/>
            <person name="Tchouaga A.L."/>
            <person name="Thompson E.M."/>
            <person name="Tran N.G."/>
            <person name="Truong T."/>
            <person name="Udo J.A."/>
            <person name="Verona L.T."/>
            <person name="Vu T.-Q."/>
            <person name="Wade J."/>
            <person name="Wang N.Q."/>
            <person name="Waters Z.M."/>
            <person name="Wellman R.J."/>
            <person name="Woldegabreal S."/>
            <person name="Yee A.C."/>
            <person name="Yirefu M."/>
            <person name="Zahangir S."/>
            <person name="Zhai Y."/>
            <person name="Devine C.L."/>
            <person name="Liao K."/>
            <person name="Prasad P.K."/>
            <person name="Ruthenberg K.J."/>
            <person name="Shonk J.A."/>
            <person name="Way M."/>
            <person name="Yousufi H.K."/>
            <person name="Cao L."/>
            <person name="Fox J."/>
            <person name="Hobbs E."/>
            <person name="Kilic S."/>
            <person name="Nunn R."/>
            <person name="Patel R."/>
            <person name="Rubenstein M."/>
            <person name="Cresawn S.G."/>
            <person name="Russell D.A."/>
            <person name="Pope W.H."/>
            <person name="Jacobs-Sera D."/>
            <person name="Hendrix R.W."/>
            <person name="Hatfull G.F."/>
            <person name="Erill I."/>
            <person name="Caruso S.M."/>
        </authorList>
    </citation>
    <scope>NUCLEOTIDE SEQUENCE [LARGE SCALE GENOMIC DNA]</scope>
</reference>
<dbReference type="EMBL" id="KX011169">
    <property type="protein sequence ID" value="ANH50796.1"/>
    <property type="molecule type" value="Genomic_DNA"/>
</dbReference>
<evidence type="ECO:0000313" key="2">
    <source>
        <dbReference type="Proteomes" id="UP000203219"/>
    </source>
</evidence>
<organism evidence="1 2">
    <name type="scientific">Bacillus phage SalinJah</name>
    <dbReference type="NCBI Taxonomy" id="1837830"/>
    <lineage>
        <taxon>Viruses</taxon>
        <taxon>Duplodnaviria</taxon>
        <taxon>Heunggongvirae</taxon>
        <taxon>Uroviricota</taxon>
        <taxon>Caudoviricetes</taxon>
        <taxon>Herelleviridae</taxon>
        <taxon>Bastillevirinae</taxon>
        <taxon>Wphvirus</taxon>
        <taxon>Wphvirus BPS13</taxon>
    </lineage>
</organism>
<dbReference type="KEGG" id="vg:29060047"/>
<gene>
    <name evidence="1" type="ORF">SALINJAH_240</name>
</gene>
<evidence type="ECO:0000313" key="1">
    <source>
        <dbReference type="EMBL" id="ANH50796.1"/>
    </source>
</evidence>
<dbReference type="GeneID" id="29060047"/>
<dbReference type="Proteomes" id="UP000203219">
    <property type="component" value="Segment"/>
</dbReference>
<name>A0A173GBV3_9CAUD</name>
<protein>
    <submittedName>
        <fullName evidence="1">Uncharacterized protein</fullName>
    </submittedName>
</protein>
<sequence>MGEIIFKKQIPQVDGMNYCGITRKPFDFYTGIKYNGYMIKEKEHVDKIIELSVKGYHKDYILYAFGLFCEQELYGGSDLG</sequence>
<dbReference type="RefSeq" id="YP_009282194.1">
    <property type="nucleotide sequence ID" value="NC_031034.1"/>
</dbReference>